<accession>A0A0P1P0I2</accession>
<evidence type="ECO:0000256" key="7">
    <source>
        <dbReference type="ARBA" id="ARBA00023010"/>
    </source>
</evidence>
<comment type="function">
    <text evidence="9">Part of the twin-arginine translocation (Tat) system that transports large folded proteins containing a characteristic twin-arginine motif in their signal peptide across membranes. TatA could form the protein-conducting channel of the Tat system.</text>
</comment>
<dbReference type="PRINTS" id="PR01506">
    <property type="entry name" value="TATBPROTEIN"/>
</dbReference>
<keyword evidence="2 9" id="KW-0813">Transport</keyword>
<dbReference type="AlphaFoldDB" id="A0A0P1M7X0"/>
<dbReference type="PANTHER" id="PTHR42982">
    <property type="entry name" value="SEC-INDEPENDENT PROTEIN TRANSLOCASE PROTEIN TATA"/>
    <property type="match status" value="1"/>
</dbReference>
<comment type="similarity">
    <text evidence="9">Belongs to the TatA/E family.</text>
</comment>
<evidence type="ECO:0000256" key="10">
    <source>
        <dbReference type="SAM" id="MobiDB-lite"/>
    </source>
</evidence>
<keyword evidence="5 9" id="KW-0653">Protein transport</keyword>
<keyword evidence="6 9" id="KW-1133">Transmembrane helix</keyword>
<feature type="region of interest" description="Disordered" evidence="10">
    <location>
        <begin position="45"/>
        <end position="67"/>
    </location>
</feature>
<keyword evidence="4 9" id="KW-0812">Transmembrane</keyword>
<evidence type="ECO:0000313" key="11">
    <source>
        <dbReference type="EMBL" id="CUU05059.1"/>
    </source>
</evidence>
<dbReference type="RefSeq" id="WP_047133951.1">
    <property type="nucleotide sequence ID" value="NZ_CZVJ01000041.1"/>
</dbReference>
<dbReference type="Gene3D" id="1.20.5.3310">
    <property type="match status" value="1"/>
</dbReference>
<dbReference type="EMBL" id="FAOP01000005">
    <property type="protein sequence ID" value="CUU05059.1"/>
    <property type="molecule type" value="Genomic_DNA"/>
</dbReference>
<dbReference type="OrthoDB" id="9812812at2"/>
<dbReference type="GO" id="GO:0033281">
    <property type="term" value="C:TAT protein transport complex"/>
    <property type="evidence" value="ECO:0007669"/>
    <property type="project" value="UniProtKB-UniRule"/>
</dbReference>
<accession>A0A0S4N3A7</accession>
<evidence type="ECO:0000256" key="2">
    <source>
        <dbReference type="ARBA" id="ARBA00022448"/>
    </source>
</evidence>
<accession>A0A0N7MTH9</accession>
<name>A0A0P1M7X0_9BACT</name>
<sequence length="67" mass="7535">MFGLGWQELLLILIVLLILFGGKRLPELARGLGSGIKEFKKALREDESAQGEKPKEIEQKGEKKEQV</sequence>
<accession>A0A0P1M7X0</accession>
<proteinExistence type="inferred from homology"/>
<comment type="subunit">
    <text evidence="9">Forms a complex with TatC.</text>
</comment>
<accession>A0A0P1MQ11</accession>
<dbReference type="NCBIfam" id="TIGR01411">
    <property type="entry name" value="tatAE"/>
    <property type="match status" value="1"/>
</dbReference>
<dbReference type="PANTHER" id="PTHR42982:SF1">
    <property type="entry name" value="SEC-INDEPENDENT PROTEIN TRANSLOCASE PROTEIN TATA"/>
    <property type="match status" value="1"/>
</dbReference>
<dbReference type="STRING" id="1633631.GCA_001442925_01145"/>
<keyword evidence="7 9" id="KW-0811">Translocation</keyword>
<accession>A0A0P1L9Y7</accession>
<dbReference type="Proteomes" id="UP000182011">
    <property type="component" value="Unassembled WGS sequence"/>
</dbReference>
<evidence type="ECO:0000256" key="3">
    <source>
        <dbReference type="ARBA" id="ARBA00022475"/>
    </source>
</evidence>
<accession>A0A0P1NVM2</accession>
<evidence type="ECO:0000256" key="6">
    <source>
        <dbReference type="ARBA" id="ARBA00022989"/>
    </source>
</evidence>
<evidence type="ECO:0000256" key="9">
    <source>
        <dbReference type="HAMAP-Rule" id="MF_00236"/>
    </source>
</evidence>
<accession>A0A0P1LIG8</accession>
<dbReference type="GO" id="GO:0008320">
    <property type="term" value="F:protein transmembrane transporter activity"/>
    <property type="evidence" value="ECO:0007669"/>
    <property type="project" value="UniProtKB-UniRule"/>
</dbReference>
<accession>A0A0P1L8V0</accession>
<evidence type="ECO:0000256" key="5">
    <source>
        <dbReference type="ARBA" id="ARBA00022927"/>
    </source>
</evidence>
<keyword evidence="8 9" id="KW-0472">Membrane</keyword>
<keyword evidence="3 9" id="KW-1003">Cell membrane</keyword>
<comment type="subcellular location">
    <subcellularLocation>
        <location evidence="1 9">Cell membrane</location>
        <topology evidence="1 9">Single-pass membrane protein</topology>
    </subcellularLocation>
</comment>
<dbReference type="InterPro" id="IPR006312">
    <property type="entry name" value="TatA/E"/>
</dbReference>
<dbReference type="InterPro" id="IPR003369">
    <property type="entry name" value="TatA/B/E"/>
</dbReference>
<evidence type="ECO:0000256" key="4">
    <source>
        <dbReference type="ARBA" id="ARBA00022692"/>
    </source>
</evidence>
<organism evidence="11 12">
    <name type="scientific">Candidatus Kryptonium thompsonii</name>
    <dbReference type="NCBI Taxonomy" id="1633631"/>
    <lineage>
        <taxon>Bacteria</taxon>
        <taxon>Pseudomonadati</taxon>
        <taxon>Candidatus Kryptoniota</taxon>
        <taxon>Candidatus Kryptonium</taxon>
    </lineage>
</organism>
<protein>
    <recommendedName>
        <fullName evidence="9">Sec-independent protein translocase protein TatA</fullName>
    </recommendedName>
</protein>
<evidence type="ECO:0000256" key="8">
    <source>
        <dbReference type="ARBA" id="ARBA00023136"/>
    </source>
</evidence>
<reference evidence="11 12" key="1">
    <citation type="submission" date="2015-11" db="EMBL/GenBank/DDBJ databases">
        <authorList>
            <person name="Zhang Y."/>
            <person name="Guo Z."/>
        </authorList>
    </citation>
    <scope>NUCLEOTIDE SEQUENCE [LARGE SCALE GENOMIC DNA]</scope>
    <source>
        <strain evidence="11">JGI-4</strain>
    </source>
</reference>
<gene>
    <name evidence="9" type="primary">tatA</name>
    <name evidence="11" type="ORF">JGI4_01149</name>
</gene>
<dbReference type="GO" id="GO:0043953">
    <property type="term" value="P:protein transport by the Tat complex"/>
    <property type="evidence" value="ECO:0007669"/>
    <property type="project" value="UniProtKB-UniRule"/>
</dbReference>
<evidence type="ECO:0000313" key="12">
    <source>
        <dbReference type="Proteomes" id="UP000182011"/>
    </source>
</evidence>
<evidence type="ECO:0000256" key="1">
    <source>
        <dbReference type="ARBA" id="ARBA00004162"/>
    </source>
</evidence>
<dbReference type="HAMAP" id="MF_00236">
    <property type="entry name" value="TatA_E"/>
    <property type="match status" value="1"/>
</dbReference>
<accession>A0A0P1LY46</accession>
<dbReference type="Pfam" id="PF02416">
    <property type="entry name" value="TatA_B_E"/>
    <property type="match status" value="1"/>
</dbReference>